<keyword evidence="7 10" id="KW-1133">Transmembrane helix</keyword>
<evidence type="ECO:0000256" key="5">
    <source>
        <dbReference type="ARBA" id="ARBA00022842"/>
    </source>
</evidence>
<comment type="subcellular location">
    <subcellularLocation>
        <location evidence="1">Endomembrane system</location>
        <topology evidence="1">Multi-pass membrane protein</topology>
    </subcellularLocation>
</comment>
<keyword evidence="8" id="KW-0406">Ion transport</keyword>
<evidence type="ECO:0000313" key="12">
    <source>
        <dbReference type="RefSeq" id="XP_021854362.1"/>
    </source>
</evidence>
<organism evidence="11 12">
    <name type="scientific">Spinacia oleracea</name>
    <name type="common">Spinach</name>
    <dbReference type="NCBI Taxonomy" id="3562"/>
    <lineage>
        <taxon>Eukaryota</taxon>
        <taxon>Viridiplantae</taxon>
        <taxon>Streptophyta</taxon>
        <taxon>Embryophyta</taxon>
        <taxon>Tracheophyta</taxon>
        <taxon>Spermatophyta</taxon>
        <taxon>Magnoliopsida</taxon>
        <taxon>eudicotyledons</taxon>
        <taxon>Gunneridae</taxon>
        <taxon>Pentapetalae</taxon>
        <taxon>Caryophyllales</taxon>
        <taxon>Chenopodiaceae</taxon>
        <taxon>Chenopodioideae</taxon>
        <taxon>Anserineae</taxon>
        <taxon>Spinacia</taxon>
    </lineage>
</organism>
<dbReference type="GO" id="GO:0009678">
    <property type="term" value="F:diphosphate hydrolysis-driven proton transmembrane transporter activity"/>
    <property type="evidence" value="ECO:0007669"/>
    <property type="project" value="UniProtKB-EC"/>
</dbReference>
<name>A0A9R0IRY3_SPIOL</name>
<feature type="transmembrane region" description="Helical" evidence="10">
    <location>
        <begin position="74"/>
        <end position="98"/>
    </location>
</feature>
<dbReference type="EC" id="7.1.3.1" evidence="2"/>
<gene>
    <name evidence="12" type="primary">LOC110793775</name>
</gene>
<evidence type="ECO:0000256" key="2">
    <source>
        <dbReference type="ARBA" id="ARBA00013242"/>
    </source>
</evidence>
<dbReference type="AlphaFoldDB" id="A0A9R0IRY3"/>
<dbReference type="OrthoDB" id="1686289at2759"/>
<feature type="transmembrane region" description="Helical" evidence="10">
    <location>
        <begin position="32"/>
        <end position="53"/>
    </location>
</feature>
<sequence>MASCCICRSTGVLDSSEKIHKLNLQEQRYIEYQYVGVFMVAFSVLIFLFLGPVEGFRTESQACMYNPFKKWKPALATALFSTVPFVLSVVTSVISGFLGMKIVIANSRTTL</sequence>
<evidence type="ECO:0000256" key="10">
    <source>
        <dbReference type="SAM" id="Phobius"/>
    </source>
</evidence>
<evidence type="ECO:0000313" key="11">
    <source>
        <dbReference type="Proteomes" id="UP000813463"/>
    </source>
</evidence>
<dbReference type="GO" id="GO:0012505">
    <property type="term" value="C:endomembrane system"/>
    <property type="evidence" value="ECO:0007669"/>
    <property type="project" value="UniProtKB-SubCell"/>
</dbReference>
<keyword evidence="4 10" id="KW-0812">Transmembrane</keyword>
<dbReference type="PANTHER" id="PTHR31998">
    <property type="entry name" value="K(+)-INSENSITIVE PYROPHOSPHATE-ENERGIZED PROTON PUMP"/>
    <property type="match status" value="1"/>
</dbReference>
<evidence type="ECO:0000256" key="1">
    <source>
        <dbReference type="ARBA" id="ARBA00004127"/>
    </source>
</evidence>
<keyword evidence="9 10" id="KW-0472">Membrane</keyword>
<dbReference type="KEGG" id="soe:110793775"/>
<keyword evidence="5" id="KW-0460">Magnesium</keyword>
<accession>A0A9R0IRY3</accession>
<keyword evidence="3" id="KW-0813">Transport</keyword>
<dbReference type="RefSeq" id="XP_021854362.1">
    <property type="nucleotide sequence ID" value="XM_021998670.2"/>
</dbReference>
<keyword evidence="11" id="KW-1185">Reference proteome</keyword>
<proteinExistence type="predicted"/>
<evidence type="ECO:0000256" key="7">
    <source>
        <dbReference type="ARBA" id="ARBA00022989"/>
    </source>
</evidence>
<dbReference type="InterPro" id="IPR004131">
    <property type="entry name" value="PPase-energised_H-pump"/>
</dbReference>
<evidence type="ECO:0000256" key="3">
    <source>
        <dbReference type="ARBA" id="ARBA00022448"/>
    </source>
</evidence>
<evidence type="ECO:0000256" key="9">
    <source>
        <dbReference type="ARBA" id="ARBA00023136"/>
    </source>
</evidence>
<dbReference type="GeneID" id="110793775"/>
<evidence type="ECO:0000256" key="4">
    <source>
        <dbReference type="ARBA" id="ARBA00022692"/>
    </source>
</evidence>
<keyword evidence="6" id="KW-1278">Translocase</keyword>
<reference evidence="11" key="1">
    <citation type="journal article" date="2021" name="Nat. Commun.">
        <title>Genomic analyses provide insights into spinach domestication and the genetic basis of agronomic traits.</title>
        <authorList>
            <person name="Cai X."/>
            <person name="Sun X."/>
            <person name="Xu C."/>
            <person name="Sun H."/>
            <person name="Wang X."/>
            <person name="Ge C."/>
            <person name="Zhang Z."/>
            <person name="Wang Q."/>
            <person name="Fei Z."/>
            <person name="Jiao C."/>
            <person name="Wang Q."/>
        </authorList>
    </citation>
    <scope>NUCLEOTIDE SEQUENCE [LARGE SCALE GENOMIC DNA]</scope>
    <source>
        <strain evidence="11">cv. Varoflay</strain>
    </source>
</reference>
<dbReference type="GO" id="GO:0016020">
    <property type="term" value="C:membrane"/>
    <property type="evidence" value="ECO:0007669"/>
    <property type="project" value="InterPro"/>
</dbReference>
<evidence type="ECO:0000256" key="8">
    <source>
        <dbReference type="ARBA" id="ARBA00023065"/>
    </source>
</evidence>
<reference evidence="12" key="2">
    <citation type="submission" date="2025-08" db="UniProtKB">
        <authorList>
            <consortium name="RefSeq"/>
        </authorList>
    </citation>
    <scope>IDENTIFICATION</scope>
    <source>
        <tissue evidence="12">Leaf</tissue>
    </source>
</reference>
<dbReference type="Proteomes" id="UP000813463">
    <property type="component" value="Chromosome 6"/>
</dbReference>
<dbReference type="GO" id="GO:0004427">
    <property type="term" value="F:inorganic diphosphate phosphatase activity"/>
    <property type="evidence" value="ECO:0007669"/>
    <property type="project" value="InterPro"/>
</dbReference>
<evidence type="ECO:0000256" key="6">
    <source>
        <dbReference type="ARBA" id="ARBA00022967"/>
    </source>
</evidence>
<protein>
    <recommendedName>
        <fullName evidence="2">H(+)-exporting diphosphatase</fullName>
        <ecNumber evidence="2">7.1.3.1</ecNumber>
    </recommendedName>
</protein>